<dbReference type="Proteomes" id="UP001209666">
    <property type="component" value="Unassembled WGS sequence"/>
</dbReference>
<dbReference type="NCBIfam" id="TIGR02104">
    <property type="entry name" value="pulA_typeI"/>
    <property type="match status" value="1"/>
</dbReference>
<dbReference type="PANTHER" id="PTHR43002">
    <property type="entry name" value="GLYCOGEN DEBRANCHING ENZYME"/>
    <property type="match status" value="1"/>
</dbReference>
<evidence type="ECO:0000313" key="4">
    <source>
        <dbReference type="Proteomes" id="UP001209666"/>
    </source>
</evidence>
<dbReference type="InterPro" id="IPR013780">
    <property type="entry name" value="Glyco_hydro_b"/>
</dbReference>
<proteinExistence type="predicted"/>
<dbReference type="EMBL" id="JAOQKI010000004">
    <property type="protein sequence ID" value="MCU6716421.1"/>
    <property type="molecule type" value="Genomic_DNA"/>
</dbReference>
<dbReference type="InterPro" id="IPR006047">
    <property type="entry name" value="GH13_cat_dom"/>
</dbReference>
<dbReference type="GO" id="GO:0051060">
    <property type="term" value="F:pullulanase activity"/>
    <property type="evidence" value="ECO:0007669"/>
    <property type="project" value="UniProtKB-EC"/>
</dbReference>
<dbReference type="Gene3D" id="3.20.20.80">
    <property type="entry name" value="Glycosidases"/>
    <property type="match status" value="1"/>
</dbReference>
<organism evidence="3 4">
    <name type="scientific">Roseburia amylophila</name>
    <dbReference type="NCBI Taxonomy" id="2981794"/>
    <lineage>
        <taxon>Bacteria</taxon>
        <taxon>Bacillati</taxon>
        <taxon>Bacillota</taxon>
        <taxon>Clostridia</taxon>
        <taxon>Lachnospirales</taxon>
        <taxon>Lachnospiraceae</taxon>
        <taxon>Roseburia</taxon>
    </lineage>
</organism>
<sequence>MTKSARYTHLHLLPFYDYGSVDETKLDTPQFNWGYDPVNYNVPEGSYSTDPYHGEVRVKEAKEMVKTLHDNDISVVMDVVYNHVYNAGEFCFNVIVPEYFSRVNDNGTYSNGSGCGNDTASERSMVKKYIVDSVKYWADEYHIDGFRFDLVGLLDTETMNEVIEKVHKDHPDVIFYGEGWSMQTSLTKEGYSMTTQTNSTEVPEMAFFSDTLRDLLKGNTFSTTEKGFVSGANGKEKTLQKCFMGLSPEWCTTPSQSVNYASCHDNLSLMDRIIRSTPEASVEERIRMNNLAAAIYMIAEGVPFMQAGEEFLRSKVKADGGLDENSYASPDSVNSLKWSNLEDEQYQNVFQYYKGLIAFRKAHPVLRLDNAEDVKAHVTPVEDLDDNVVAFAITGDVDGETADGMYVIFNANNEKKEVTLPEGNWNVCINDTLAGTDTIETISGTAEVAPVSALILVKGDGNGSTAVASAGTLPAWMAYVFTILVAVVIGACSVWSQKKAGKAGRK</sequence>
<feature type="transmembrane region" description="Helical" evidence="1">
    <location>
        <begin position="476"/>
        <end position="496"/>
    </location>
</feature>
<keyword evidence="1" id="KW-0812">Transmembrane</keyword>
<feature type="domain" description="Glycosyl hydrolase family 13 catalytic" evidence="2">
    <location>
        <begin position="11"/>
        <end position="360"/>
    </location>
</feature>
<dbReference type="InterPro" id="IPR017853">
    <property type="entry name" value="GH"/>
</dbReference>
<dbReference type="RefSeq" id="WP_262623472.1">
    <property type="nucleotide sequence ID" value="NZ_JAOQKI010000004.1"/>
</dbReference>
<keyword evidence="1" id="KW-0472">Membrane</keyword>
<dbReference type="CDD" id="cd11341">
    <property type="entry name" value="AmyAc_Pullulanase_LD-like"/>
    <property type="match status" value="1"/>
</dbReference>
<gene>
    <name evidence="3" type="primary">pulA</name>
    <name evidence="3" type="ORF">OCV43_03900</name>
</gene>
<keyword evidence="1" id="KW-1133">Transmembrane helix</keyword>
<reference evidence="3 4" key="1">
    <citation type="journal article" date="2021" name="ISME Commun">
        <title>Automated analysis of genomic sequences facilitates high-throughput and comprehensive description of bacteria.</title>
        <authorList>
            <person name="Hitch T.C.A."/>
        </authorList>
    </citation>
    <scope>NUCLEOTIDE SEQUENCE [LARGE SCALE GENOMIC DNA]</scope>
    <source>
        <strain evidence="3 4">Sanger_19</strain>
    </source>
</reference>
<keyword evidence="3" id="KW-0326">Glycosidase</keyword>
<dbReference type="EC" id="3.2.1.41" evidence="3"/>
<keyword evidence="3" id="KW-0378">Hydrolase</keyword>
<dbReference type="Pfam" id="PF00128">
    <property type="entry name" value="Alpha-amylase"/>
    <property type="match status" value="1"/>
</dbReference>
<dbReference type="SMART" id="SM00642">
    <property type="entry name" value="Aamy"/>
    <property type="match status" value="1"/>
</dbReference>
<protein>
    <submittedName>
        <fullName evidence="3">Type I pullulanase</fullName>
        <ecNumber evidence="3">3.2.1.41</ecNumber>
    </submittedName>
</protein>
<comment type="caution">
    <text evidence="3">The sequence shown here is derived from an EMBL/GenBank/DDBJ whole genome shotgun (WGS) entry which is preliminary data.</text>
</comment>
<dbReference type="InterPro" id="IPR011840">
    <property type="entry name" value="PulA_typeI"/>
</dbReference>
<evidence type="ECO:0000256" key="1">
    <source>
        <dbReference type="SAM" id="Phobius"/>
    </source>
</evidence>
<accession>A0ABT2SBK5</accession>
<keyword evidence="4" id="KW-1185">Reference proteome</keyword>
<dbReference type="Gene3D" id="2.60.40.1180">
    <property type="entry name" value="Golgi alpha-mannosidase II"/>
    <property type="match status" value="1"/>
</dbReference>
<name>A0ABT2SBK5_9FIRM</name>
<dbReference type="SUPFAM" id="SSF51445">
    <property type="entry name" value="(Trans)glycosidases"/>
    <property type="match status" value="1"/>
</dbReference>
<evidence type="ECO:0000313" key="3">
    <source>
        <dbReference type="EMBL" id="MCU6716421.1"/>
    </source>
</evidence>
<evidence type="ECO:0000259" key="2">
    <source>
        <dbReference type="SMART" id="SM00642"/>
    </source>
</evidence>
<dbReference type="InterPro" id="IPR049117">
    <property type="entry name" value="pulA_all-beta"/>
</dbReference>
<dbReference type="Pfam" id="PF21653">
    <property type="entry name" value="pulA_all-beta"/>
    <property type="match status" value="1"/>
</dbReference>